<dbReference type="CDD" id="cd01852">
    <property type="entry name" value="AIG1"/>
    <property type="match status" value="1"/>
</dbReference>
<dbReference type="GO" id="GO:0005829">
    <property type="term" value="C:cytosol"/>
    <property type="evidence" value="ECO:0007669"/>
    <property type="project" value="TreeGrafter"/>
</dbReference>
<evidence type="ECO:0000259" key="6">
    <source>
        <dbReference type="PROSITE" id="PS51720"/>
    </source>
</evidence>
<feature type="coiled-coil region" evidence="4">
    <location>
        <begin position="373"/>
        <end position="422"/>
    </location>
</feature>
<protein>
    <submittedName>
        <fullName evidence="8">GTPase IMAP family member 4 isoform X1</fullName>
    </submittedName>
</protein>
<dbReference type="PANTHER" id="PTHR10903">
    <property type="entry name" value="GTPASE, IMAP FAMILY MEMBER-RELATED"/>
    <property type="match status" value="1"/>
</dbReference>
<dbReference type="GO" id="GO:0005525">
    <property type="term" value="F:GTP binding"/>
    <property type="evidence" value="ECO:0007669"/>
    <property type="project" value="UniProtKB-KW"/>
</dbReference>
<comment type="similarity">
    <text evidence="1">Belongs to the TRAFAC class TrmE-Era-EngA-EngB-Septin-like GTPase superfamily. AIG1/Toc34/Toc159-like paraseptin GTPase family. IAN subfamily.</text>
</comment>
<dbReference type="CTD" id="55303"/>
<proteinExistence type="inferred from homology"/>
<keyword evidence="2" id="KW-0547">Nucleotide-binding</keyword>
<dbReference type="RefSeq" id="XP_022433576.1">
    <property type="nucleotide sequence ID" value="XM_022577868.1"/>
</dbReference>
<dbReference type="InterPro" id="IPR045058">
    <property type="entry name" value="GIMA/IAN/Toc"/>
</dbReference>
<name>A0A2Y9NL02_DELLE</name>
<feature type="compositionally biased region" description="Acidic residues" evidence="5">
    <location>
        <begin position="80"/>
        <end position="92"/>
    </location>
</feature>
<evidence type="ECO:0000256" key="4">
    <source>
        <dbReference type="SAM" id="Coils"/>
    </source>
</evidence>
<dbReference type="Proteomes" id="UP000248483">
    <property type="component" value="Unplaced"/>
</dbReference>
<evidence type="ECO:0000256" key="1">
    <source>
        <dbReference type="ARBA" id="ARBA00008535"/>
    </source>
</evidence>
<dbReference type="PANTHER" id="PTHR10903:SF182">
    <property type="entry name" value="GTPASE IMAP FAMILY MEMBER 4"/>
    <property type="match status" value="1"/>
</dbReference>
<accession>A0A2Y9NL02</accession>
<dbReference type="AlphaFoldDB" id="A0A2Y9NL02"/>
<dbReference type="Gene3D" id="3.40.50.300">
    <property type="entry name" value="P-loop containing nucleotide triphosphate hydrolases"/>
    <property type="match status" value="1"/>
</dbReference>
<dbReference type="FunCoup" id="A0A2Y9NL02">
    <property type="interactions" value="247"/>
</dbReference>
<dbReference type="GeneID" id="111176878"/>
<evidence type="ECO:0000313" key="7">
    <source>
        <dbReference type="Proteomes" id="UP000248483"/>
    </source>
</evidence>
<dbReference type="InterPro" id="IPR027417">
    <property type="entry name" value="P-loop_NTPase"/>
</dbReference>
<dbReference type="STRING" id="9749.A0A2Y9NL02"/>
<dbReference type="Pfam" id="PF04548">
    <property type="entry name" value="AIG1"/>
    <property type="match status" value="1"/>
</dbReference>
<dbReference type="InParanoid" id="A0A2Y9NL02"/>
<keyword evidence="4" id="KW-0175">Coiled coil</keyword>
<keyword evidence="3" id="KW-0342">GTP-binding</keyword>
<organism evidence="7 8">
    <name type="scientific">Delphinapterus leucas</name>
    <name type="common">Beluga whale</name>
    <dbReference type="NCBI Taxonomy" id="9749"/>
    <lineage>
        <taxon>Eukaryota</taxon>
        <taxon>Metazoa</taxon>
        <taxon>Chordata</taxon>
        <taxon>Craniata</taxon>
        <taxon>Vertebrata</taxon>
        <taxon>Euteleostomi</taxon>
        <taxon>Mammalia</taxon>
        <taxon>Eutheria</taxon>
        <taxon>Laurasiatheria</taxon>
        <taxon>Artiodactyla</taxon>
        <taxon>Whippomorpha</taxon>
        <taxon>Cetacea</taxon>
        <taxon>Odontoceti</taxon>
        <taxon>Monodontidae</taxon>
        <taxon>Delphinapterus</taxon>
    </lineage>
</organism>
<dbReference type="SUPFAM" id="SSF52540">
    <property type="entry name" value="P-loop containing nucleoside triphosphate hydrolases"/>
    <property type="match status" value="1"/>
</dbReference>
<evidence type="ECO:0000256" key="2">
    <source>
        <dbReference type="ARBA" id="ARBA00022741"/>
    </source>
</evidence>
<sequence length="462" mass="52291">MRALRRAHHDGDLISVRVWSLCKLISLALEPLQSETESKYGARPQRPNPAPDHSAAFRTLPRESPVEDLPPPPPPLVSEAGEDFSDSSDEGAFSDDDKVCLSLGKNGADKTQTVHHHKAYSLRGDSKKIRRTTSYCGIQTTMAALYPSNPRTSHGLGNQDPRDSQLRLVLVGKTGAGKSATGNSILGKKMFPSGFSAVSITRSCKKGDSTWNGREVVVVDTPGVFDTEVQDADTRKEIARCMALTSPGPHALLLVTPLGRYTLEDHRATEKVLKMFGERARKHMILLFTRKDDLEGADFRDYLKEAPKVIQELMDKFGDRYCVFNNRATGAEQENQREQLLVLVQRVVAECKGRCFTNNTYQRAEEEIQKQILVIQENYRAELERQKEQIRQEYEEKIRMLGDELERQKQVMQMNRELAEREAFCAARQQNARHEVENQSWIVEFILLLLKIVSSVFSLFED</sequence>
<dbReference type="InterPro" id="IPR006703">
    <property type="entry name" value="G_AIG1"/>
</dbReference>
<evidence type="ECO:0000313" key="8">
    <source>
        <dbReference type="RefSeq" id="XP_022433576.1"/>
    </source>
</evidence>
<reference evidence="8" key="1">
    <citation type="submission" date="2025-08" db="UniProtKB">
        <authorList>
            <consortium name="RefSeq"/>
        </authorList>
    </citation>
    <scope>IDENTIFICATION</scope>
    <source>
        <tissue evidence="8">Blood</tissue>
    </source>
</reference>
<gene>
    <name evidence="8" type="primary">GIMAP4</name>
</gene>
<dbReference type="PROSITE" id="PS51720">
    <property type="entry name" value="G_AIG1"/>
    <property type="match status" value="1"/>
</dbReference>
<dbReference type="KEGG" id="dle:111176878"/>
<keyword evidence="7" id="KW-1185">Reference proteome</keyword>
<evidence type="ECO:0000256" key="5">
    <source>
        <dbReference type="SAM" id="MobiDB-lite"/>
    </source>
</evidence>
<evidence type="ECO:0000256" key="3">
    <source>
        <dbReference type="ARBA" id="ARBA00023134"/>
    </source>
</evidence>
<feature type="domain" description="AIG1-type G" evidence="6">
    <location>
        <begin position="163"/>
        <end position="365"/>
    </location>
</feature>
<dbReference type="FunFam" id="3.40.50.300:FF:000366">
    <property type="entry name" value="GTPase, IMAP family member 2"/>
    <property type="match status" value="1"/>
</dbReference>
<feature type="region of interest" description="Disordered" evidence="5">
    <location>
        <begin position="36"/>
        <end position="92"/>
    </location>
</feature>